<dbReference type="AlphaFoldDB" id="A0A0F9SXW1"/>
<gene>
    <name evidence="1" type="ORF">LCGC14_0720560</name>
</gene>
<dbReference type="EMBL" id="LAZR01001630">
    <property type="protein sequence ID" value="KKN41706.1"/>
    <property type="molecule type" value="Genomic_DNA"/>
</dbReference>
<organism evidence="1">
    <name type="scientific">marine sediment metagenome</name>
    <dbReference type="NCBI Taxonomy" id="412755"/>
    <lineage>
        <taxon>unclassified sequences</taxon>
        <taxon>metagenomes</taxon>
        <taxon>ecological metagenomes</taxon>
    </lineage>
</organism>
<name>A0A0F9SXW1_9ZZZZ</name>
<reference evidence="1" key="1">
    <citation type="journal article" date="2015" name="Nature">
        <title>Complex archaea that bridge the gap between prokaryotes and eukaryotes.</title>
        <authorList>
            <person name="Spang A."/>
            <person name="Saw J.H."/>
            <person name="Jorgensen S.L."/>
            <person name="Zaremba-Niedzwiedzka K."/>
            <person name="Martijn J."/>
            <person name="Lind A.E."/>
            <person name="van Eijk R."/>
            <person name="Schleper C."/>
            <person name="Guy L."/>
            <person name="Ettema T.J."/>
        </authorList>
    </citation>
    <scope>NUCLEOTIDE SEQUENCE</scope>
</reference>
<proteinExistence type="predicted"/>
<evidence type="ECO:0008006" key="2">
    <source>
        <dbReference type="Google" id="ProtNLM"/>
    </source>
</evidence>
<protein>
    <recommendedName>
        <fullName evidence="2">Large polyvalent protein associated domain-containing protein</fullName>
    </recommendedName>
</protein>
<sequence length="1087" mass="122640">MPQIVEIVTQPDGTYTLELVEEEVSFKAPPPITETRIVEEPTKRIAGVHYQAFFAPVDPARHVELDPPSGNFLWTLLTDWLQRFEFAQSQVWRTELEKKDEILAGIDEKKKLILNEHPNMDPRIAGAQAWTEQGSLLELGTWAIGNLVVPPLVAGFIDLILKKDTEAAADVWTGLSGTDKSNFMDLAFEREWGVPKERWGEDVVGLHGYLQLNIVPIVLGLAAGMGSDPINYIPWIKAAKLVGRGGKALAKTAVISGITKKLNDVSFIDFLGRAFKPGYKLPPAFHEYSVWARRAAKYEESQLYNKGIAFSKRIQGNDAEIAKLMTYVRQHPDELGKLSPHNQQVLKEIGEEWIKTGQAAVDHNLITQKAFNKLKETYVWGYYPKYTKILGSKIPGSKFQRLATHSFAQPKFFKTIEDSKDFAKSLSVFDDVDTAAEMRRVAKTFRTVADEPSFLEGAFKYLDNVDEMKTYVKAVQASYTPEEDILKLLVGYEIQVHRAIVADEFIDGTLKQFGKPVSARFFKGKVPTGQSLFMPTGNLRFYPGGKKAQKVVDELVFMAGGEGNILELNDDVAKLVGQLEDLSFKHVGVTKKVPAFLLDTNIAKSLNRTNTLFFGDPDANKYLRWLDRWYGAWKTMATSARLPFHSRNMYSSGMMNYFDGMELHEIIPYYYRSTKLLMGEGGDLVIPARKGVAAHIVSADTVREMAGRLGVIDAGWIGHARKPIWQQLDNMQRTGRVKAAINPLEWGRKLGTAIENQARMAKFIERIEKGDDFKTAANRVFATHYDYSPTGLTRIEQTYFKRAVPFYTWTRKNTPRMAEILATRPNRVANVGKVTRALYNLNPETTEERLFHPEYFDEQLWFKAPDTLVKKLGGETVYMHFDTPLNDLVGVGEVALNLNVKPLQQQALSLFNPLALKGFAEALISTGGVKTFPEVGPIQAFPGKKVPAPWFVVMFPEWLQEKAGVGIYRDTMTGKEIVGMPAKAYHMLVSTIPLAREIERLHPNPIDVERGLTPWRKITFVTGVGFTPVNLAEQKFWKSMDVRGVIDTFLPFFMQEQRPPTRKEKEKILEEVGYSKSQIEAMLKGQK</sequence>
<comment type="caution">
    <text evidence="1">The sequence shown here is derived from an EMBL/GenBank/DDBJ whole genome shotgun (WGS) entry which is preliminary data.</text>
</comment>
<evidence type="ECO:0000313" key="1">
    <source>
        <dbReference type="EMBL" id="KKN41706.1"/>
    </source>
</evidence>
<accession>A0A0F9SXW1</accession>